<evidence type="ECO:0000313" key="2">
    <source>
        <dbReference type="EMBL" id="TCU90599.1"/>
    </source>
</evidence>
<accession>A0A377Q2X4</accession>
<dbReference type="EMBL" id="UGHR01000001">
    <property type="protein sequence ID" value="STQ89626.1"/>
    <property type="molecule type" value="Genomic_DNA"/>
</dbReference>
<evidence type="ECO:0000313" key="4">
    <source>
        <dbReference type="Proteomes" id="UP000295794"/>
    </source>
</evidence>
<organism evidence="1 3">
    <name type="scientific">Iodobacter fluviatilis</name>
    <dbReference type="NCBI Taxonomy" id="537"/>
    <lineage>
        <taxon>Bacteria</taxon>
        <taxon>Pseudomonadati</taxon>
        <taxon>Pseudomonadota</taxon>
        <taxon>Betaproteobacteria</taxon>
        <taxon>Neisseriales</taxon>
        <taxon>Chitinibacteraceae</taxon>
        <taxon>Iodobacter</taxon>
    </lineage>
</organism>
<dbReference type="Proteomes" id="UP000255108">
    <property type="component" value="Unassembled WGS sequence"/>
</dbReference>
<protein>
    <submittedName>
        <fullName evidence="1">Uncharacterized protein</fullName>
    </submittedName>
</protein>
<reference evidence="2 4" key="2">
    <citation type="submission" date="2019-03" db="EMBL/GenBank/DDBJ databases">
        <title>Genomic Encyclopedia of Type Strains, Phase IV (KMG-IV): sequencing the most valuable type-strain genomes for metagenomic binning, comparative biology and taxonomic classification.</title>
        <authorList>
            <person name="Goeker M."/>
        </authorList>
    </citation>
    <scope>NUCLEOTIDE SEQUENCE [LARGE SCALE GENOMIC DNA]</scope>
    <source>
        <strain evidence="2 4">DSM 3764</strain>
    </source>
</reference>
<proteinExistence type="predicted"/>
<dbReference type="Proteomes" id="UP000295794">
    <property type="component" value="Unassembled WGS sequence"/>
</dbReference>
<sequence length="61" mass="6768">MVLFSGEGFASFPRVQGVLLFLSRLLVHIPSSWRLVFQRQAALAIPPSGKSRSFLKSTTFS</sequence>
<dbReference type="EMBL" id="SMBT01000001">
    <property type="protein sequence ID" value="TCU90599.1"/>
    <property type="molecule type" value="Genomic_DNA"/>
</dbReference>
<name>A0A377Q2X4_9NEIS</name>
<keyword evidence="4" id="KW-1185">Reference proteome</keyword>
<dbReference type="AlphaFoldDB" id="A0A377Q2X4"/>
<evidence type="ECO:0000313" key="3">
    <source>
        <dbReference type="Proteomes" id="UP000255108"/>
    </source>
</evidence>
<evidence type="ECO:0000313" key="1">
    <source>
        <dbReference type="EMBL" id="STQ89626.1"/>
    </source>
</evidence>
<reference evidence="1 3" key="1">
    <citation type="submission" date="2018-06" db="EMBL/GenBank/DDBJ databases">
        <authorList>
            <consortium name="Pathogen Informatics"/>
            <person name="Doyle S."/>
        </authorList>
    </citation>
    <scope>NUCLEOTIDE SEQUENCE [LARGE SCALE GENOMIC DNA]</scope>
    <source>
        <strain evidence="1 3">NCTC11159</strain>
    </source>
</reference>
<gene>
    <name evidence="2" type="ORF">EV682_101639</name>
    <name evidence="1" type="ORF">NCTC11159_00657</name>
</gene>